<accession>G2GL94</accession>
<keyword evidence="3" id="KW-1185">Reference proteome</keyword>
<evidence type="ECO:0000256" key="1">
    <source>
        <dbReference type="SAM" id="MobiDB-lite"/>
    </source>
</evidence>
<comment type="caution">
    <text evidence="2">The sequence shown here is derived from an EMBL/GenBank/DDBJ whole genome shotgun (WGS) entry which is preliminary data.</text>
</comment>
<evidence type="ECO:0000313" key="2">
    <source>
        <dbReference type="EMBL" id="EGX55735.1"/>
    </source>
</evidence>
<dbReference type="PATRIC" id="fig|700597.3.peg.6161"/>
<organism evidence="2 3">
    <name type="scientific">Streptomyces zinciresistens K42</name>
    <dbReference type="NCBI Taxonomy" id="700597"/>
    <lineage>
        <taxon>Bacteria</taxon>
        <taxon>Bacillati</taxon>
        <taxon>Actinomycetota</taxon>
        <taxon>Actinomycetes</taxon>
        <taxon>Kitasatosporales</taxon>
        <taxon>Streptomycetaceae</taxon>
        <taxon>Streptomyces</taxon>
    </lineage>
</organism>
<protein>
    <submittedName>
        <fullName evidence="2">Copper amine oxidase</fullName>
    </submittedName>
</protein>
<sequence length="118" mass="13293">MRSYEIVPGAVAEYPGRGRTGHDPYVTRYDRQREVRRARPRLRRRPSGVPVRRVSGQPPKHPIVWKYAGSRHLTGDEERQPPAARGQGLPGRPGDVTVVNPLTPGEPVRRNGYGRPRS</sequence>
<dbReference type="EMBL" id="AGBF01000199">
    <property type="protein sequence ID" value="EGX55735.1"/>
    <property type="molecule type" value="Genomic_DNA"/>
</dbReference>
<evidence type="ECO:0000313" key="3">
    <source>
        <dbReference type="Proteomes" id="UP000004217"/>
    </source>
</evidence>
<reference evidence="2 3" key="1">
    <citation type="submission" date="2011-08" db="EMBL/GenBank/DDBJ databases">
        <authorList>
            <person name="Lin Y."/>
            <person name="Hao X."/>
            <person name="Johnstone L."/>
            <person name="Miller S.J."/>
            <person name="Wei G."/>
            <person name="Rensing C."/>
        </authorList>
    </citation>
    <scope>NUCLEOTIDE SEQUENCE [LARGE SCALE GENOMIC DNA]</scope>
    <source>
        <strain evidence="2 3">K42</strain>
    </source>
</reference>
<feature type="region of interest" description="Disordered" evidence="1">
    <location>
        <begin position="41"/>
        <end position="118"/>
    </location>
</feature>
<dbReference type="Proteomes" id="UP000004217">
    <property type="component" value="Unassembled WGS sequence"/>
</dbReference>
<name>G2GL94_9ACTN</name>
<proteinExistence type="predicted"/>
<gene>
    <name evidence="2" type="ORF">SZN_31449</name>
</gene>
<dbReference type="AlphaFoldDB" id="G2GL94"/>